<feature type="compositionally biased region" description="Basic and acidic residues" evidence="1">
    <location>
        <begin position="1188"/>
        <end position="1197"/>
    </location>
</feature>
<gene>
    <name evidence="2" type="ORF">TTAC_LOCUS7679</name>
</gene>
<feature type="region of interest" description="Disordered" evidence="1">
    <location>
        <begin position="1893"/>
        <end position="1937"/>
    </location>
</feature>
<feature type="compositionally biased region" description="Acidic residues" evidence="1">
    <location>
        <begin position="1920"/>
        <end position="1931"/>
    </location>
</feature>
<feature type="region of interest" description="Disordered" evidence="1">
    <location>
        <begin position="2186"/>
        <end position="2210"/>
    </location>
</feature>
<feature type="compositionally biased region" description="Polar residues" evidence="1">
    <location>
        <begin position="368"/>
        <end position="385"/>
    </location>
</feature>
<feature type="compositionally biased region" description="Acidic residues" evidence="1">
    <location>
        <begin position="533"/>
        <end position="549"/>
    </location>
</feature>
<feature type="region of interest" description="Disordered" evidence="1">
    <location>
        <begin position="1323"/>
        <end position="1346"/>
    </location>
</feature>
<feature type="compositionally biased region" description="Polar residues" evidence="1">
    <location>
        <begin position="1967"/>
        <end position="1977"/>
    </location>
</feature>
<dbReference type="EMBL" id="UYWX01020394">
    <property type="protein sequence ID" value="VDM32102.1"/>
    <property type="molecule type" value="Genomic_DNA"/>
</dbReference>
<feature type="compositionally biased region" description="Basic residues" evidence="1">
    <location>
        <begin position="1021"/>
        <end position="1031"/>
    </location>
</feature>
<proteinExistence type="predicted"/>
<accession>A0A0R3X2Z7</accession>
<feature type="compositionally biased region" description="Polar residues" evidence="1">
    <location>
        <begin position="1323"/>
        <end position="1344"/>
    </location>
</feature>
<dbReference type="Proteomes" id="UP000274429">
    <property type="component" value="Unassembled WGS sequence"/>
</dbReference>
<dbReference type="WBParaSite" id="TTAC_0000769401-mRNA-1">
    <property type="protein sequence ID" value="TTAC_0000769401-mRNA-1"/>
    <property type="gene ID" value="TTAC_0000769401"/>
</dbReference>
<feature type="region of interest" description="Disordered" evidence="1">
    <location>
        <begin position="1960"/>
        <end position="2039"/>
    </location>
</feature>
<feature type="region of interest" description="Disordered" evidence="1">
    <location>
        <begin position="468"/>
        <end position="521"/>
    </location>
</feature>
<feature type="compositionally biased region" description="Polar residues" evidence="1">
    <location>
        <begin position="2057"/>
        <end position="2068"/>
    </location>
</feature>
<sequence>MQNQFVPVAKTSGNRRREKGNKVRHNCHLKLTYNTTGEDIRMGGRKGGLYWRVLKKVELMLGGLTSTLFKRPEMLSGDPSSNKIWHKLPSWKGVLKSSGRSKKYRRHQMAMEDTERSGNYSIVASKTNQQMSNVEPYNENACGGVYRLEINYSNSSRYGCNRSFPGMPQIQGSSSGRPDNCGTWGQAYSDPSRITNTCDECGSGLQNSVKCPSNSPMKSTIDLSRETDIRKIAASCVRRYTLEESKALATSPPMYTSDFSSSTPKSCENIKPTASCPGEQLSCTSKVLGRKVEGQSEYSQNPIPSPSWGKSVSKMRYNDPILGDSADGQYRMGLQSSSLHRSGKLQTDKLMPTSMETFDDSKDLPNLAYSQSRPPTNESRSCTNRKSGRQSPCRIAITGCERPVVHSYASPEINPKDKFSNGPSEYGVSEDVSKLSSRFLTKHEDGIGYDGTSQRLTEEKMMNRDFYHQSSGYPMSSSSKWNNIPSQDVSRDYPQSTRPQETRNEDQESQYGGESYQKNAGGYSLQVKYTEVEEEDPPFLPDVSDDDRSDEPNQMQVRDRSHQSPNEPLRRPPYKTSSNPQYTSSKHLTETYDPNDGEVDYQNYENINGDSRAYREGYYSTEPRVPTFLQDEISHGRVRCQRRAPEDASPTTMQRSKQNHFMDISRSPPPPHRCLEDMERSPTRMGCTRNFECPRCMSRAHSEEYSTHYPVSKKTSGLRRKRSRKRCVSRRQATQKCSGRPRKVVRLPRRASMELERRYAPQVRRSESSLAYEAPRTNRGTTTKRRYSQPESLRDDNMSGENKKCLCRAPSSRCVVVNPCYRTNRAAFLRKKFNEERIDEEGEPCCCVTLFRSSPVRGNNRSPRHFAESVEEREEGSVADYMNGEKGEREPCYDLKAPNSRNGCQSKERDTEAKKNPDYVSTPCLNIDLEGKQIVVKKIDTTTNCASSEFALSEKRCGKSGTNNDISIALGDKTIIIKNPGVADQLCFETKNGKCTLDSHDYSGSSFMDNAASRHMNTARQRQKPPCKRRCGSPATQKRSTPLKSCSLREAASYEHSTGIKPSVCQPTVCVAFDYIPDIQEPPPRAVINKSCPPIKRAPPKSNAGFCPCTQISNGAMPCSKRPARINSPSTSPQSGSPRTTPLRQWNAPPTQHPAANSNPRSKSPNGCNPSSDGSQWDSRKPPNSSKQTDESGEPSKKTAPTQTNKVDDGKDGDRVEKCTQCTKKRGFFARICDKIKRKCAKLSAQNQTDEDTDEDEDDDCDADDDDRNGGEADVSRCMRVNDTTSCSLRYNDTRSYNCSACSTSRCVSNQSHSFMDITDDGTTNFQPPMRSCNNTASETTSTDPRNKKMQSYFIDCETSVTQPQVKKYFYQKTNLGLLKKELTFGPPGALFGSNHANLNATYLPMLASSHSTDDSPDPTKSSNRGVKKDCDMEDEKSQNSNNFRSKMNTFDCCAKAVGKEVPMVEIQKNASSQCFGQTPIAHFVHEATIKPPHQGTTSAKNASVRLRRLDKPLFQTLNRPHYEVFALFKRPLIKNPSNDSMMYGLQKTTKYLEPRWPLTLGKTGTDPVTIKTKPMDTSGRWGRIYAPHKKTSHAFTNICTGENLQEVDNRKFSATKSTDESAMLSQPNKICGYVEICPIGKQAAVLKPPVKTTSGLDVPLCAKSWSKSMVTFPPPSVRSSSFIMSHGNTLSTKPAFLPRNSAPSLHTHRSHGLMPSIWPKVSPNSAYANSCRSSFESKPVNLAYGSSCANCSKVDNYLIKPPYQCIGSSECRSIHNRPIETTDMKTPIAPESKMECSNLWQRSERPSATKVSGTLFPPRAINPSPLRSSSNSFGFSKPLEVITVQPIKPILQTPTSSLMSNCTSNQCQNDKLLSNTRSGIVSPSLHYRTSVVTSGYEGKKSKDIKPSIATGEKKNEEEKEKEDEEEEEEEEKKRPQYSFQVEGRIFQVKVDKEGVFHVKEMRKPPENSSSVPQSSDNGEKLRSAPNALNSDESKRESQCQASPSSQPEPEASEKSVEVNDASNRGSTSRSKNSPIHDLLKRSIKSLSGKIARKFSNHASQQVGNSHTMTEEEKRSGNNCECFLPLTVSEVSSRTDSKMFGCRTSPTNCPSNQNGHQTILDHWGEIPRKDSSTNSQLLIWDVNVAVGSSYADDSPHSSKKKRVHSTEMSDEISKPIACCHHSNYKSGDCVEKSSSWNDEDDGRGEEFDSYPKTKNSTLFNYVCQMDSETSVGISASLSMGKHDCMDTNTKPVTLNRHVNLMNSLESEEGSTSSCVEVQDSITRSNSVPLCLGQQISPNRSTSEVELSNSDTDNIIETPFKEDCYDLHKGVEAQIQVDFSNWNNTGQEESRINIKSGVYQHESPNFSNQNNYFGSCHEQQLHPQLTTQWSQQLVPPLNNSLVCGDVKTTASVGSRNGKECERSVPKLQVETGKDKSSPLKNDNNDDDATKSVDRRSSSSETEDPSLMSTTLTLLLEGLCGTSGGTMDSRISSPRSERRRGNSKCKKQSHSTSKSSTIGQNKSEGKRIESSCSKFKENKAYLLRKRQNCNHTNVRCVTCLKKQQKQSLDEPKMHFFAKGVLKHPFRKVHRKDTRSTKDSIFKNRFKYSRRSEVRRRRSGHVTKPSGDRCCGSLKRRWRSSSRPRTRSHTSCHTRLASFGTDTDGLGPSTSTECCTFKIVEPLEGIEQPISDLTSRKHNPLNQQSKVVRQWSDLCVTPKRASVNPCNQKHFPSLTSPKPRSVSTSMNEEVDENWEAENLAILSNPNFTFPQLHDVSHASEALSRNSRDRTENQDLTGDCVGNRNTLSVKMRSTLPIWDVKTSTPPLLIVPSSESQSDESSSIVPSPITSLNTSEIEV</sequence>
<feature type="compositionally biased region" description="Acidic residues" evidence="1">
    <location>
        <begin position="1249"/>
        <end position="1267"/>
    </location>
</feature>
<organism evidence="4">
    <name type="scientific">Hydatigena taeniaeformis</name>
    <name type="common">Feline tapeworm</name>
    <name type="synonym">Taenia taeniaeformis</name>
    <dbReference type="NCBI Taxonomy" id="6205"/>
    <lineage>
        <taxon>Eukaryota</taxon>
        <taxon>Metazoa</taxon>
        <taxon>Spiralia</taxon>
        <taxon>Lophotrochozoa</taxon>
        <taxon>Platyhelminthes</taxon>
        <taxon>Cestoda</taxon>
        <taxon>Eucestoda</taxon>
        <taxon>Cyclophyllidea</taxon>
        <taxon>Taeniidae</taxon>
        <taxon>Hydatigera</taxon>
    </lineage>
</organism>
<feature type="compositionally biased region" description="Low complexity" evidence="1">
    <location>
        <begin position="2825"/>
        <end position="2844"/>
    </location>
</feature>
<feature type="region of interest" description="Disordered" evidence="1">
    <location>
        <begin position="639"/>
        <end position="672"/>
    </location>
</feature>
<keyword evidence="3" id="KW-1185">Reference proteome</keyword>
<feature type="compositionally biased region" description="Low complexity" evidence="1">
    <location>
        <begin position="1999"/>
        <end position="2010"/>
    </location>
</feature>
<feature type="compositionally biased region" description="Polar residues" evidence="1">
    <location>
        <begin position="2845"/>
        <end position="2854"/>
    </location>
</feature>
<feature type="compositionally biased region" description="Polar residues" evidence="1">
    <location>
        <begin position="509"/>
        <end position="518"/>
    </location>
</feature>
<dbReference type="OrthoDB" id="6249243at2759"/>
<feature type="compositionally biased region" description="Low complexity" evidence="1">
    <location>
        <begin position="2478"/>
        <end position="2492"/>
    </location>
</feature>
<feature type="region of interest" description="Disordered" evidence="1">
    <location>
        <begin position="2776"/>
        <end position="2796"/>
    </location>
</feature>
<feature type="region of interest" description="Disordered" evidence="1">
    <location>
        <begin position="858"/>
        <end position="878"/>
    </location>
</feature>
<feature type="region of interest" description="Disordered" evidence="1">
    <location>
        <begin position="2056"/>
        <end position="2076"/>
    </location>
</feature>
<feature type="compositionally biased region" description="Basic and acidic residues" evidence="1">
    <location>
        <begin position="2446"/>
        <end position="2456"/>
    </location>
</feature>
<feature type="compositionally biased region" description="Polar residues" evidence="1">
    <location>
        <begin position="575"/>
        <end position="586"/>
    </location>
</feature>
<evidence type="ECO:0000313" key="4">
    <source>
        <dbReference type="WBParaSite" id="TTAC_0000769401-mRNA-1"/>
    </source>
</evidence>
<feature type="region of interest" description="Disordered" evidence="1">
    <location>
        <begin position="2410"/>
        <end position="2466"/>
    </location>
</feature>
<name>A0A0R3X2Z7_HYDTA</name>
<feature type="compositionally biased region" description="Polar residues" evidence="1">
    <location>
        <begin position="468"/>
        <end position="499"/>
    </location>
</feature>
<feature type="compositionally biased region" description="Polar residues" evidence="1">
    <location>
        <begin position="2021"/>
        <end position="2034"/>
    </location>
</feature>
<feature type="region of interest" description="Disordered" evidence="1">
    <location>
        <begin position="1410"/>
        <end position="1443"/>
    </location>
</feature>
<feature type="region of interest" description="Disordered" evidence="1">
    <location>
        <begin position="707"/>
        <end position="742"/>
    </location>
</feature>
<feature type="region of interest" description="Disordered" evidence="1">
    <location>
        <begin position="2150"/>
        <end position="2169"/>
    </location>
</feature>
<feature type="region of interest" description="Disordered" evidence="1">
    <location>
        <begin position="533"/>
        <end position="599"/>
    </location>
</feature>
<feature type="compositionally biased region" description="Polar residues" evidence="1">
    <location>
        <begin position="1127"/>
        <end position="1187"/>
    </location>
</feature>
<evidence type="ECO:0000313" key="2">
    <source>
        <dbReference type="EMBL" id="VDM32102.1"/>
    </source>
</evidence>
<feature type="region of interest" description="Disordered" evidence="1">
    <location>
        <begin position="1244"/>
        <end position="1274"/>
    </location>
</feature>
<feature type="compositionally biased region" description="Basic and acidic residues" evidence="1">
    <location>
        <begin position="1898"/>
        <end position="1919"/>
    </location>
</feature>
<feature type="region of interest" description="Disordered" evidence="1">
    <location>
        <begin position="2478"/>
        <end position="2527"/>
    </location>
</feature>
<feature type="region of interest" description="Disordered" evidence="1">
    <location>
        <begin position="2824"/>
        <end position="2854"/>
    </location>
</feature>
<reference evidence="2 3" key="2">
    <citation type="submission" date="2018-11" db="EMBL/GenBank/DDBJ databases">
        <authorList>
            <consortium name="Pathogen Informatics"/>
        </authorList>
    </citation>
    <scope>NUCLEOTIDE SEQUENCE [LARGE SCALE GENOMIC DNA]</scope>
</reference>
<feature type="region of interest" description="Disordered" evidence="1">
    <location>
        <begin position="355"/>
        <end position="390"/>
    </location>
</feature>
<feature type="region of interest" description="Disordered" evidence="1">
    <location>
        <begin position="1"/>
        <end position="21"/>
    </location>
</feature>
<feature type="compositionally biased region" description="Basic and acidic residues" evidence="1">
    <location>
        <begin position="757"/>
        <end position="767"/>
    </location>
</feature>
<feature type="region of interest" description="Disordered" evidence="1">
    <location>
        <begin position="1120"/>
        <end position="1215"/>
    </location>
</feature>
<reference evidence="4" key="1">
    <citation type="submission" date="2017-02" db="UniProtKB">
        <authorList>
            <consortium name="WormBaseParasite"/>
        </authorList>
    </citation>
    <scope>IDENTIFICATION</scope>
</reference>
<feature type="region of interest" description="Disordered" evidence="1">
    <location>
        <begin position="1809"/>
        <end position="1830"/>
    </location>
</feature>
<evidence type="ECO:0000256" key="1">
    <source>
        <dbReference type="SAM" id="MobiDB-lite"/>
    </source>
</evidence>
<protein>
    <submittedName>
        <fullName evidence="4">PH domain-containing protein</fullName>
    </submittedName>
</protein>
<evidence type="ECO:0000313" key="3">
    <source>
        <dbReference type="Proteomes" id="UP000274429"/>
    </source>
</evidence>
<feature type="region of interest" description="Disordered" evidence="1">
    <location>
        <begin position="1017"/>
        <end position="1039"/>
    </location>
</feature>
<feature type="region of interest" description="Disordered" evidence="1">
    <location>
        <begin position="757"/>
        <end position="799"/>
    </location>
</feature>
<feature type="compositionally biased region" description="Basic residues" evidence="1">
    <location>
        <begin position="716"/>
        <end position="729"/>
    </location>
</feature>
<feature type="compositionally biased region" description="Basic and acidic residues" evidence="1">
    <location>
        <begin position="1206"/>
        <end position="1215"/>
    </location>
</feature>